<evidence type="ECO:0000256" key="1">
    <source>
        <dbReference type="ARBA" id="ARBA00000085"/>
    </source>
</evidence>
<dbReference type="InterPro" id="IPR005467">
    <property type="entry name" value="His_kinase_dom"/>
</dbReference>
<keyword evidence="11" id="KW-1185">Reference proteome</keyword>
<feature type="compositionally biased region" description="Low complexity" evidence="6">
    <location>
        <begin position="542"/>
        <end position="554"/>
    </location>
</feature>
<dbReference type="InterPro" id="IPR001789">
    <property type="entry name" value="Sig_transdc_resp-reg_receiver"/>
</dbReference>
<evidence type="ECO:0000256" key="2">
    <source>
        <dbReference type="ARBA" id="ARBA00004236"/>
    </source>
</evidence>
<feature type="domain" description="PAS" evidence="9">
    <location>
        <begin position="8"/>
        <end position="65"/>
    </location>
</feature>
<dbReference type="EC" id="2.7.13.3" evidence="3"/>
<keyword evidence="5" id="KW-0597">Phosphoprotein</keyword>
<dbReference type="SUPFAM" id="SSF52172">
    <property type="entry name" value="CheY-like"/>
    <property type="match status" value="1"/>
</dbReference>
<dbReference type="SMART" id="SM00448">
    <property type="entry name" value="REC"/>
    <property type="match status" value="1"/>
</dbReference>
<dbReference type="InterPro" id="IPR052155">
    <property type="entry name" value="Biofilm_reg_signaling"/>
</dbReference>
<feature type="modified residue" description="4-aspartylphosphate" evidence="5">
    <location>
        <position position="996"/>
    </location>
</feature>
<evidence type="ECO:0000259" key="8">
    <source>
        <dbReference type="PROSITE" id="PS50110"/>
    </source>
</evidence>
<dbReference type="PANTHER" id="PTHR44757:SF2">
    <property type="entry name" value="BIOFILM ARCHITECTURE MAINTENANCE PROTEIN MBAA"/>
    <property type="match status" value="1"/>
</dbReference>
<dbReference type="Gene3D" id="3.30.565.10">
    <property type="entry name" value="Histidine kinase-like ATPase, C-terminal domain"/>
    <property type="match status" value="1"/>
</dbReference>
<feature type="domain" description="PAS" evidence="9">
    <location>
        <begin position="159"/>
        <end position="212"/>
    </location>
</feature>
<evidence type="ECO:0000259" key="7">
    <source>
        <dbReference type="PROSITE" id="PS50109"/>
    </source>
</evidence>
<dbReference type="InterPro" id="IPR011006">
    <property type="entry name" value="CheY-like_superfamily"/>
</dbReference>
<dbReference type="Gene3D" id="1.10.287.130">
    <property type="match status" value="1"/>
</dbReference>
<dbReference type="SMART" id="SM00091">
    <property type="entry name" value="PAS"/>
    <property type="match status" value="2"/>
</dbReference>
<dbReference type="SUPFAM" id="SSF47384">
    <property type="entry name" value="Homodimeric domain of signal transducing histidine kinase"/>
    <property type="match status" value="1"/>
</dbReference>
<dbReference type="CDD" id="cd00156">
    <property type="entry name" value="REC"/>
    <property type="match status" value="1"/>
</dbReference>
<dbReference type="CDD" id="cd00130">
    <property type="entry name" value="PAS"/>
    <property type="match status" value="2"/>
</dbReference>
<feature type="compositionally biased region" description="Low complexity" evidence="6">
    <location>
        <begin position="587"/>
        <end position="598"/>
    </location>
</feature>
<feature type="compositionally biased region" description="Pro residues" evidence="6">
    <location>
        <begin position="727"/>
        <end position="739"/>
    </location>
</feature>
<dbReference type="NCBIfam" id="TIGR00229">
    <property type="entry name" value="sensory_box"/>
    <property type="match status" value="2"/>
</dbReference>
<dbReference type="SUPFAM" id="SSF55874">
    <property type="entry name" value="ATPase domain of HSP90 chaperone/DNA topoisomerase II/histidine kinase"/>
    <property type="match status" value="1"/>
</dbReference>
<evidence type="ECO:0000259" key="9">
    <source>
        <dbReference type="PROSITE" id="PS50112"/>
    </source>
</evidence>
<dbReference type="RefSeq" id="WP_380587522.1">
    <property type="nucleotide sequence ID" value="NZ_JBHSQJ010000117.1"/>
</dbReference>
<evidence type="ECO:0000313" key="10">
    <source>
        <dbReference type="EMBL" id="MFC5910407.1"/>
    </source>
</evidence>
<protein>
    <recommendedName>
        <fullName evidence="3">histidine kinase</fullName>
        <ecNumber evidence="3">2.7.13.3</ecNumber>
    </recommendedName>
</protein>
<reference evidence="11" key="1">
    <citation type="journal article" date="2019" name="Int. J. Syst. Evol. Microbiol.">
        <title>The Global Catalogue of Microorganisms (GCM) 10K type strain sequencing project: providing services to taxonomists for standard genome sequencing and annotation.</title>
        <authorList>
            <consortium name="The Broad Institute Genomics Platform"/>
            <consortium name="The Broad Institute Genome Sequencing Center for Infectious Disease"/>
            <person name="Wu L."/>
            <person name="Ma J."/>
        </authorList>
    </citation>
    <scope>NUCLEOTIDE SEQUENCE [LARGE SCALE GENOMIC DNA]</scope>
    <source>
        <strain evidence="11">JCM 4816</strain>
    </source>
</reference>
<dbReference type="PROSITE" id="PS50112">
    <property type="entry name" value="PAS"/>
    <property type="match status" value="2"/>
</dbReference>
<keyword evidence="4" id="KW-0808">Transferase</keyword>
<dbReference type="PANTHER" id="PTHR44757">
    <property type="entry name" value="DIGUANYLATE CYCLASE DGCP"/>
    <property type="match status" value="1"/>
</dbReference>
<dbReference type="InterPro" id="IPR036890">
    <property type="entry name" value="HATPase_C_sf"/>
</dbReference>
<dbReference type="InterPro" id="IPR035965">
    <property type="entry name" value="PAS-like_dom_sf"/>
</dbReference>
<comment type="caution">
    <text evidence="10">The sequence shown here is derived from an EMBL/GenBank/DDBJ whole genome shotgun (WGS) entry which is preliminary data.</text>
</comment>
<dbReference type="Proteomes" id="UP001596174">
    <property type="component" value="Unassembled WGS sequence"/>
</dbReference>
<dbReference type="Pfam" id="PF00989">
    <property type="entry name" value="PAS"/>
    <property type="match status" value="2"/>
</dbReference>
<feature type="region of interest" description="Disordered" evidence="6">
    <location>
        <begin position="542"/>
        <end position="802"/>
    </location>
</feature>
<name>A0ABW1G8E7_9ACTN</name>
<comment type="catalytic activity">
    <reaction evidence="1">
        <text>ATP + protein L-histidine = ADP + protein N-phospho-L-histidine.</text>
        <dbReference type="EC" id="2.7.13.3"/>
    </reaction>
</comment>
<evidence type="ECO:0000256" key="3">
    <source>
        <dbReference type="ARBA" id="ARBA00012438"/>
    </source>
</evidence>
<gene>
    <name evidence="10" type="ORF">ACFP3V_24695</name>
</gene>
<dbReference type="Gene3D" id="3.30.450.20">
    <property type="entry name" value="PAS domain"/>
    <property type="match status" value="2"/>
</dbReference>
<dbReference type="SUPFAM" id="SSF55785">
    <property type="entry name" value="PYP-like sensor domain (PAS domain)"/>
    <property type="match status" value="2"/>
</dbReference>
<accession>A0ABW1G8E7</accession>
<sequence>MSSRPNRGTARLAAILDALPDALLLVNSNGTVVDANSAAVRSLQAPGTSLVGRGVLSLLPEFDPSRIPGSMRPEGGADDDTAVRMTARRTDGSEFTVEVLAHEFEHDGIGFGLSGGSGSSFDSYGSISSYGRGSDRELLLITVRDLTARLEVEAELRRQHKQTEMILRAAAEGVVGVDNDGRVVLVNPAAAHLLGHRASELGGQELLPLVMHSRPDGAPLPPEESPLMDTLRSGRRHRVKNAVLWRKDGRPVPVELATAPVRDGEQLVGAVMTFSDRSAFRALTERHRQLGALLEHELRGPLDRLDETLEQLARDPAGQLWPEANWVLRRLADECRRTARLVDGVLEYQRLDEALERGTEQLDRRPVGLDRVVDQAVRAATELIGVGRVEFSVHPSPVELVVDEARLVDALAHLIADVAILDGTSTAAAGPHGLYGMAVGVASGLAAGAESDRTVVIAAAQRGEVARVEVRGPGQGGGVHLPLARGIVERHGGVLQAHELPGRQGVTYVVELPLDPDAAPVFRPPAPPRENATTLLPELPAELSGSAGSASSEPTGRQEREGQSQGGGQARTGHRRRGRPEQGDGYAAEAAPALPAARRAPEEDATAAPGAVDGMQGQAEGTDRSRRRNRLPEPEVIRPPRPQQEPEQSQADHPQGPDGSFPGLIGAPVYPGLEHALPPAGSAVVPERRSTGGRRRRLALGPAAGDESSAPAPDHDLSSAALQPAEPMAPAPLAPPAPMTPISQSWPSAPAHAGTPDQQESGSRESSTRTNGRGVQVSRSRHAAVQPFHGAPDVPAAGSGNTGVMSLAQSPLQAVQTPPQGVPLPALVPAAREESAGPRRLLVWPEPEPATEQALRARGFGPVLVSSREEVEAQAPTRPAALFVDPLTGPITRSALQTLRTASGDAEVPMLVTAGLGLAAPEAVYGADPAVLLRALAPRDSERHAPRVLLVEQDQDIAGAFTASLERRGMQVEHTPSENDAVSRASSVQPNLVVMDLMLIRRRRQGIIDWLRGSHRLYRTPLVVYTSVVDDREQRRGLSTGASMLFFAERSTSPEVQARIVDLLGKIASATEA</sequence>
<dbReference type="InterPro" id="IPR000014">
    <property type="entry name" value="PAS"/>
</dbReference>
<evidence type="ECO:0000256" key="5">
    <source>
        <dbReference type="PROSITE-ProRule" id="PRU00169"/>
    </source>
</evidence>
<evidence type="ECO:0000313" key="11">
    <source>
        <dbReference type="Proteomes" id="UP001596174"/>
    </source>
</evidence>
<dbReference type="InterPro" id="IPR036097">
    <property type="entry name" value="HisK_dim/P_sf"/>
</dbReference>
<feature type="domain" description="Histidine kinase" evidence="7">
    <location>
        <begin position="293"/>
        <end position="516"/>
    </location>
</feature>
<feature type="domain" description="Response regulatory" evidence="8">
    <location>
        <begin position="947"/>
        <end position="1065"/>
    </location>
</feature>
<keyword evidence="4" id="KW-0418">Kinase</keyword>
<dbReference type="InterPro" id="IPR013767">
    <property type="entry name" value="PAS_fold"/>
</dbReference>
<dbReference type="EMBL" id="JBHSQJ010000117">
    <property type="protein sequence ID" value="MFC5910407.1"/>
    <property type="molecule type" value="Genomic_DNA"/>
</dbReference>
<organism evidence="10 11">
    <name type="scientific">Streptacidiphilus monticola</name>
    <dbReference type="NCBI Taxonomy" id="2161674"/>
    <lineage>
        <taxon>Bacteria</taxon>
        <taxon>Bacillati</taxon>
        <taxon>Actinomycetota</taxon>
        <taxon>Actinomycetes</taxon>
        <taxon>Kitasatosporales</taxon>
        <taxon>Streptomycetaceae</taxon>
        <taxon>Streptacidiphilus</taxon>
    </lineage>
</organism>
<evidence type="ECO:0000256" key="4">
    <source>
        <dbReference type="ARBA" id="ARBA00022777"/>
    </source>
</evidence>
<dbReference type="PROSITE" id="PS50109">
    <property type="entry name" value="HIS_KIN"/>
    <property type="match status" value="1"/>
</dbReference>
<proteinExistence type="predicted"/>
<evidence type="ECO:0000256" key="6">
    <source>
        <dbReference type="SAM" id="MobiDB-lite"/>
    </source>
</evidence>
<comment type="subcellular location">
    <subcellularLocation>
        <location evidence="2">Cell membrane</location>
    </subcellularLocation>
</comment>
<dbReference type="Gene3D" id="3.40.50.2300">
    <property type="match status" value="1"/>
</dbReference>
<dbReference type="PROSITE" id="PS50110">
    <property type="entry name" value="RESPONSE_REGULATORY"/>
    <property type="match status" value="1"/>
</dbReference>